<name>X8EY13_MYCXE</name>
<dbReference type="InterPro" id="IPR005477">
    <property type="entry name" value="Dxylulose-5-P_synthase"/>
</dbReference>
<feature type="region of interest" description="Disordered" evidence="5">
    <location>
        <begin position="155"/>
        <end position="174"/>
    </location>
</feature>
<keyword evidence="4" id="KW-0786">Thiamine pyrophosphate</keyword>
<evidence type="ECO:0000256" key="2">
    <source>
        <dbReference type="ARBA" id="ARBA00011738"/>
    </source>
</evidence>
<evidence type="ECO:0000259" key="6">
    <source>
        <dbReference type="Pfam" id="PF02780"/>
    </source>
</evidence>
<evidence type="ECO:0000256" key="1">
    <source>
        <dbReference type="ARBA" id="ARBA00001946"/>
    </source>
</evidence>
<evidence type="ECO:0000256" key="3">
    <source>
        <dbReference type="ARBA" id="ARBA00022679"/>
    </source>
</evidence>
<evidence type="ECO:0000256" key="4">
    <source>
        <dbReference type="ARBA" id="ARBA00023052"/>
    </source>
</evidence>
<dbReference type="GO" id="GO:0019288">
    <property type="term" value="P:isopentenyl diphosphate biosynthetic process, methylerythritol 4-phosphate pathway"/>
    <property type="evidence" value="ECO:0007669"/>
    <property type="project" value="TreeGrafter"/>
</dbReference>
<dbReference type="PATRIC" id="fig|1299334.3.peg.9"/>
<keyword evidence="3" id="KW-0808">Transferase</keyword>
<accession>X8EY13</accession>
<comment type="caution">
    <text evidence="7">The sequence shown here is derived from an EMBL/GenBank/DDBJ whole genome shotgun (WGS) entry which is preliminary data.</text>
</comment>
<dbReference type="InterPro" id="IPR033248">
    <property type="entry name" value="Transketolase_C"/>
</dbReference>
<dbReference type="AlphaFoldDB" id="X8EY13"/>
<evidence type="ECO:0000256" key="5">
    <source>
        <dbReference type="SAM" id="MobiDB-lite"/>
    </source>
</evidence>
<dbReference type="PANTHER" id="PTHR43322:SF5">
    <property type="entry name" value="1-DEOXY-D-XYLULOSE-5-PHOSPHATE SYNTHASE, CHLOROPLASTIC"/>
    <property type="match status" value="1"/>
</dbReference>
<dbReference type="GO" id="GO:0016114">
    <property type="term" value="P:terpenoid biosynthetic process"/>
    <property type="evidence" value="ECO:0007669"/>
    <property type="project" value="InterPro"/>
</dbReference>
<comment type="subunit">
    <text evidence="2">Homodimer.</text>
</comment>
<feature type="domain" description="Transketolase C-terminal" evidence="6">
    <location>
        <begin position="28"/>
        <end position="141"/>
    </location>
</feature>
<dbReference type="EMBL" id="JAOB01000001">
    <property type="protein sequence ID" value="EUA85046.1"/>
    <property type="molecule type" value="Genomic_DNA"/>
</dbReference>
<comment type="cofactor">
    <cofactor evidence="1">
        <name>Mg(2+)</name>
        <dbReference type="ChEBI" id="CHEBI:18420"/>
    </cofactor>
</comment>
<sequence length="174" mass="18490">MIRFPKAPVGPDIKALETVDGVDVLARAQTRDVLLVGVGRWRPRAAGGRAGRRPRHRVTVVDPGFLLPVNPALVAMAGDYRLVAAVEDNVRVGGVGARLALELADTGVDVPVRVFGLPARFIDHGARADLLREHGLSDRQIAGALVDAFGARAMTPASPKGGSTASRPDRRRWA</sequence>
<dbReference type="InterPro" id="IPR009014">
    <property type="entry name" value="Transketo_C/PFOR_II"/>
</dbReference>
<organism evidence="7">
    <name type="scientific">Mycobacterium xenopi 4042</name>
    <dbReference type="NCBI Taxonomy" id="1299334"/>
    <lineage>
        <taxon>Bacteria</taxon>
        <taxon>Bacillati</taxon>
        <taxon>Actinomycetota</taxon>
        <taxon>Actinomycetes</taxon>
        <taxon>Mycobacteriales</taxon>
        <taxon>Mycobacteriaceae</taxon>
        <taxon>Mycobacterium</taxon>
    </lineage>
</organism>
<dbReference type="Gene3D" id="3.40.50.920">
    <property type="match status" value="1"/>
</dbReference>
<evidence type="ECO:0000313" key="7">
    <source>
        <dbReference type="EMBL" id="EUA85046.1"/>
    </source>
</evidence>
<dbReference type="PANTHER" id="PTHR43322">
    <property type="entry name" value="1-D-DEOXYXYLULOSE 5-PHOSPHATE SYNTHASE-RELATED"/>
    <property type="match status" value="1"/>
</dbReference>
<dbReference type="GO" id="GO:0008661">
    <property type="term" value="F:1-deoxy-D-xylulose-5-phosphate synthase activity"/>
    <property type="evidence" value="ECO:0007669"/>
    <property type="project" value="InterPro"/>
</dbReference>
<dbReference type="Pfam" id="PF02780">
    <property type="entry name" value="Transketolase_C"/>
    <property type="match status" value="1"/>
</dbReference>
<gene>
    <name evidence="7" type="ORF">I553_2803</name>
</gene>
<protein>
    <submittedName>
        <fullName evidence="7">Transketolase, C-terminal domain protein</fullName>
    </submittedName>
</protein>
<reference evidence="7" key="1">
    <citation type="submission" date="2014-01" db="EMBL/GenBank/DDBJ databases">
        <authorList>
            <person name="Brown-Elliot B."/>
            <person name="Wallace R."/>
            <person name="Lenaerts A."/>
            <person name="Ordway D."/>
            <person name="DeGroote M.A."/>
            <person name="Parker T."/>
            <person name="Sizemore C."/>
            <person name="Tallon L.J."/>
            <person name="Sadzewicz L.K."/>
            <person name="Sengamalay N."/>
            <person name="Fraser C.M."/>
            <person name="Hine E."/>
            <person name="Shefchek K.A."/>
            <person name="Das S.P."/>
            <person name="Tettelin H."/>
        </authorList>
    </citation>
    <scope>NUCLEOTIDE SEQUENCE [LARGE SCALE GENOMIC DNA]</scope>
    <source>
        <strain evidence="7">4042</strain>
    </source>
</reference>
<proteinExistence type="predicted"/>
<dbReference type="GO" id="GO:0005829">
    <property type="term" value="C:cytosol"/>
    <property type="evidence" value="ECO:0007669"/>
    <property type="project" value="TreeGrafter"/>
</dbReference>
<dbReference type="SUPFAM" id="SSF52922">
    <property type="entry name" value="TK C-terminal domain-like"/>
    <property type="match status" value="1"/>
</dbReference>